<protein>
    <submittedName>
        <fullName evidence="1">Uncharacterized protein</fullName>
    </submittedName>
</protein>
<accession>A0A7R9SZ49</accession>
<dbReference type="EMBL" id="HBDX01000462">
    <property type="protein sequence ID" value="CAD8219700.1"/>
    <property type="molecule type" value="Transcribed_RNA"/>
</dbReference>
<dbReference type="AlphaFoldDB" id="A0A7R9SZ49"/>
<name>A0A7R9SZ49_9CHLO</name>
<gene>
    <name evidence="1" type="ORF">OLUC0939_LOCUS419</name>
</gene>
<evidence type="ECO:0000313" key="1">
    <source>
        <dbReference type="EMBL" id="CAD8219700.1"/>
    </source>
</evidence>
<proteinExistence type="predicted"/>
<reference evidence="1" key="1">
    <citation type="submission" date="2021-01" db="EMBL/GenBank/DDBJ databases">
        <authorList>
            <person name="Corre E."/>
            <person name="Pelletier E."/>
            <person name="Niang G."/>
            <person name="Scheremetjew M."/>
            <person name="Finn R."/>
            <person name="Kale V."/>
            <person name="Holt S."/>
            <person name="Cochrane G."/>
            <person name="Meng A."/>
            <person name="Brown T."/>
            <person name="Cohen L."/>
        </authorList>
    </citation>
    <scope>NUCLEOTIDE SEQUENCE</scope>
    <source>
        <strain evidence="1">Clade-A-BCC118000</strain>
    </source>
</reference>
<sequence length="184" mass="19480">MDRGVGVGVGEALALEVQAPFARLLVDGEKSIDVRGYALSTAKLTPNARVYVLETTRGTPGKSVLADAWTKGEPWFGGDARERNDDPCPGGTPGASTAKIIGWVAFDGAEVKYASAEAFARDADKHLVVDAASAYHPASTPDSDAPTRYGWRVTASGAVGENELVSYRRIYRSVFAVKFAARAS</sequence>
<organism evidence="1">
    <name type="scientific">Ostreococcus sp. 'lucimarinus'</name>
    <dbReference type="NCBI Taxonomy" id="242159"/>
    <lineage>
        <taxon>Eukaryota</taxon>
        <taxon>Viridiplantae</taxon>
        <taxon>Chlorophyta</taxon>
        <taxon>Mamiellophyceae</taxon>
        <taxon>Mamiellales</taxon>
        <taxon>Bathycoccaceae</taxon>
        <taxon>Ostreococcus</taxon>
    </lineage>
</organism>